<protein>
    <submittedName>
        <fullName evidence="1">Uncharacterized protein</fullName>
    </submittedName>
</protein>
<dbReference type="AlphaFoldDB" id="A0A178FHJ5"/>
<name>A0A178FHJ5_TRIVO</name>
<dbReference type="Proteomes" id="UP000243519">
    <property type="component" value="Unassembled WGS sequence"/>
</dbReference>
<gene>
    <name evidence="1" type="ORF">A7D00_3819</name>
</gene>
<proteinExistence type="predicted"/>
<comment type="caution">
    <text evidence="1">The sequence shown here is derived from an EMBL/GenBank/DDBJ whole genome shotgun (WGS) entry which is preliminary data.</text>
</comment>
<evidence type="ECO:0000313" key="2">
    <source>
        <dbReference type="Proteomes" id="UP000243519"/>
    </source>
</evidence>
<evidence type="ECO:0000313" key="1">
    <source>
        <dbReference type="EMBL" id="OAL71789.1"/>
    </source>
</evidence>
<keyword evidence="2" id="KW-1185">Reference proteome</keyword>
<accession>A0A178FHJ5</accession>
<reference evidence="1 2" key="1">
    <citation type="submission" date="2016-05" db="EMBL/GenBank/DDBJ databases">
        <title>Genome sequencing of Trichophyton violaceum CMCC(F)T3l isolated from hair.</title>
        <authorList>
            <person name="Zhan P."/>
            <person name="Tao Y."/>
            <person name="Liu W."/>
        </authorList>
    </citation>
    <scope>NUCLEOTIDE SEQUENCE [LARGE SCALE GENOMIC DNA]</scope>
    <source>
        <strain evidence="2">CMCC(F)T3l</strain>
    </source>
</reference>
<organism evidence="1 2">
    <name type="scientific">Trichophyton violaceum</name>
    <dbReference type="NCBI Taxonomy" id="34388"/>
    <lineage>
        <taxon>Eukaryota</taxon>
        <taxon>Fungi</taxon>
        <taxon>Dikarya</taxon>
        <taxon>Ascomycota</taxon>
        <taxon>Pezizomycotina</taxon>
        <taxon>Eurotiomycetes</taxon>
        <taxon>Eurotiomycetidae</taxon>
        <taxon>Onygenales</taxon>
        <taxon>Arthrodermataceae</taxon>
        <taxon>Trichophyton</taxon>
    </lineage>
</organism>
<sequence length="255" mass="27864">MPQKLSRSSLNVSKNDIDTAVSADRTVISNEGKHFITAFVLTPDSSSACYLLLMYVMSSCIYSVESPAQDLDEGPTRLGSSVRDRAIKVTQLWLFSVPRAIQSASFNSRVLDLDCGYEAGVVCGRCASLNRPCEQVHPELVPLSTALLEAHQAYVMSSNDEDEPDVIDAAYAKLRTAQQALKNKLVYGFLHYANSSSRHHPNRQGVFIPQSPASIIEGSVLTLTLADLSYNQISLPPRSLDISVLCTPYIRLAPA</sequence>
<dbReference type="EMBL" id="LHPN01000005">
    <property type="protein sequence ID" value="OAL71789.1"/>
    <property type="molecule type" value="Genomic_DNA"/>
</dbReference>